<keyword evidence="1" id="KW-1277">Toxin-antitoxin system</keyword>
<evidence type="ECO:0000313" key="3">
    <source>
        <dbReference type="Proteomes" id="UP000823862"/>
    </source>
</evidence>
<evidence type="ECO:0000256" key="1">
    <source>
        <dbReference type="ARBA" id="ARBA00022649"/>
    </source>
</evidence>
<sequence length="108" mass="12762">MVIKWSPLAIHGLEEVYDFYLNQANEAVAQRVITEIRQETRYLLIFPTIGSIHEQNGKATPYRYIIKHHHKILYTIKEDCILIAYVWDTRRNPKTLAKILKQQIDKAL</sequence>
<dbReference type="EMBL" id="DWZI01000040">
    <property type="protein sequence ID" value="HJA86083.1"/>
    <property type="molecule type" value="Genomic_DNA"/>
</dbReference>
<reference evidence="2" key="1">
    <citation type="journal article" date="2021" name="PeerJ">
        <title>Extensive microbial diversity within the chicken gut microbiome revealed by metagenomics and culture.</title>
        <authorList>
            <person name="Gilroy R."/>
            <person name="Ravi A."/>
            <person name="Getino M."/>
            <person name="Pursley I."/>
            <person name="Horton D.L."/>
            <person name="Alikhan N.F."/>
            <person name="Baker D."/>
            <person name="Gharbi K."/>
            <person name="Hall N."/>
            <person name="Watson M."/>
            <person name="Adriaenssens E.M."/>
            <person name="Foster-Nyarko E."/>
            <person name="Jarju S."/>
            <person name="Secka A."/>
            <person name="Antonio M."/>
            <person name="Oren A."/>
            <person name="Chaudhuri R.R."/>
            <person name="La Ragione R."/>
            <person name="Hildebrand F."/>
            <person name="Pallen M.J."/>
        </authorList>
    </citation>
    <scope>NUCLEOTIDE SEQUENCE</scope>
    <source>
        <strain evidence="2">ChiHjej12B11-9795</strain>
    </source>
</reference>
<proteinExistence type="predicted"/>
<dbReference type="AlphaFoldDB" id="A0A9D2HXS6"/>
<dbReference type="Gene3D" id="3.30.2310.20">
    <property type="entry name" value="RelE-like"/>
    <property type="match status" value="1"/>
</dbReference>
<dbReference type="InterPro" id="IPR035093">
    <property type="entry name" value="RelE/ParE_toxin_dom_sf"/>
</dbReference>
<protein>
    <submittedName>
        <fullName evidence="2">Type II toxin-antitoxin system RelE/ParE family toxin</fullName>
    </submittedName>
</protein>
<dbReference type="Proteomes" id="UP000823862">
    <property type="component" value="Unassembled WGS sequence"/>
</dbReference>
<gene>
    <name evidence="2" type="ORF">H9950_07835</name>
</gene>
<dbReference type="InterPro" id="IPR007712">
    <property type="entry name" value="RelE/ParE_toxin"/>
</dbReference>
<reference evidence="2" key="2">
    <citation type="submission" date="2021-04" db="EMBL/GenBank/DDBJ databases">
        <authorList>
            <person name="Gilroy R."/>
        </authorList>
    </citation>
    <scope>NUCLEOTIDE SEQUENCE</scope>
    <source>
        <strain evidence="2">ChiHjej12B11-9795</strain>
    </source>
</reference>
<evidence type="ECO:0000313" key="2">
    <source>
        <dbReference type="EMBL" id="HJA86083.1"/>
    </source>
</evidence>
<dbReference type="Pfam" id="PF05016">
    <property type="entry name" value="ParE_toxin"/>
    <property type="match status" value="1"/>
</dbReference>
<organism evidence="2 3">
    <name type="scientific">Candidatus Bacteroides avicola</name>
    <dbReference type="NCBI Taxonomy" id="2838468"/>
    <lineage>
        <taxon>Bacteria</taxon>
        <taxon>Pseudomonadati</taxon>
        <taxon>Bacteroidota</taxon>
        <taxon>Bacteroidia</taxon>
        <taxon>Bacteroidales</taxon>
        <taxon>Bacteroidaceae</taxon>
        <taxon>Bacteroides</taxon>
    </lineage>
</organism>
<accession>A0A9D2HXS6</accession>
<name>A0A9D2HXS6_9BACE</name>
<comment type="caution">
    <text evidence="2">The sequence shown here is derived from an EMBL/GenBank/DDBJ whole genome shotgun (WGS) entry which is preliminary data.</text>
</comment>